<proteinExistence type="predicted"/>
<dbReference type="Proteomes" id="UP000436825">
    <property type="component" value="Unassembled WGS sequence"/>
</dbReference>
<protein>
    <submittedName>
        <fullName evidence="1">RHS repeat-associated core domain-containing protein</fullName>
    </submittedName>
</protein>
<evidence type="ECO:0000313" key="2">
    <source>
        <dbReference type="Proteomes" id="UP000436825"/>
    </source>
</evidence>
<dbReference type="PANTHER" id="PTHR32305:SF15">
    <property type="entry name" value="PROTEIN RHSA-RELATED"/>
    <property type="match status" value="1"/>
</dbReference>
<dbReference type="InterPro" id="IPR022385">
    <property type="entry name" value="Rhs_assc_core"/>
</dbReference>
<dbReference type="InterPro" id="IPR050708">
    <property type="entry name" value="T6SS_VgrG/RHS"/>
</dbReference>
<dbReference type="EMBL" id="WCRW01000008">
    <property type="protein sequence ID" value="KAB4455408.1"/>
    <property type="molecule type" value="Genomic_DNA"/>
</dbReference>
<evidence type="ECO:0000313" key="1">
    <source>
        <dbReference type="EMBL" id="KAB4455408.1"/>
    </source>
</evidence>
<reference evidence="1 2" key="1">
    <citation type="journal article" date="2019" name="Nat. Med.">
        <title>A library of human gut bacterial isolates paired with longitudinal multiomics data enables mechanistic microbiome research.</title>
        <authorList>
            <person name="Poyet M."/>
            <person name="Groussin M."/>
            <person name="Gibbons S.M."/>
            <person name="Avila-Pacheco J."/>
            <person name="Jiang X."/>
            <person name="Kearney S.M."/>
            <person name="Perrotta A.R."/>
            <person name="Berdy B."/>
            <person name="Zhao S."/>
            <person name="Lieberman T.D."/>
            <person name="Swanson P.K."/>
            <person name="Smith M."/>
            <person name="Roesemann S."/>
            <person name="Alexander J.E."/>
            <person name="Rich S.A."/>
            <person name="Livny J."/>
            <person name="Vlamakis H."/>
            <person name="Clish C."/>
            <person name="Bullock K."/>
            <person name="Deik A."/>
            <person name="Scott J."/>
            <person name="Pierce K.A."/>
            <person name="Xavier R.J."/>
            <person name="Alm E.J."/>
        </authorList>
    </citation>
    <scope>NUCLEOTIDE SEQUENCE [LARGE SCALE GENOMIC DNA]</scope>
    <source>
        <strain evidence="1 2">BIOML-A160</strain>
    </source>
</reference>
<dbReference type="SUPFAM" id="SSF53474">
    <property type="entry name" value="alpha/beta-Hydrolases"/>
    <property type="match status" value="1"/>
</dbReference>
<dbReference type="InterPro" id="IPR029058">
    <property type="entry name" value="AB_hydrolase_fold"/>
</dbReference>
<dbReference type="AlphaFoldDB" id="A0A7J5JVA3"/>
<name>A0A7J5JVA3_BACT4</name>
<dbReference type="NCBIfam" id="TIGR03696">
    <property type="entry name" value="Rhs_assc_core"/>
    <property type="match status" value="1"/>
</dbReference>
<gene>
    <name evidence="1" type="ORF">GAN75_13395</name>
</gene>
<sequence>MNDYYPFGGLLSSSLSNNVQPYKYNGKELNRDNGLDWYDYGARMYDASLGRWHVVDPMSEKYYSISSYVYGLNTPHNCIDPDGQKIIFVNGYLGFGSPRGGGTYWGGVNSSFVKGAKNFFNDQSAYFTDFDFNYLRSSTFLRNLDGYAYAKENYKQLIMGMNPQEDVFRIISHSMGGAFSEGIIRYLKEQGWNVDFSIHLNTWLPSELMGSVGTFLIDATITNDWVQGLSLPIDGSRDIPNANYKIRKKSNEGYQYRHRDWIDSGSFWNANNGITWNQLMPILDSWLIQNPNIQINYGQ</sequence>
<organism evidence="1 2">
    <name type="scientific">Bacteroides thetaiotaomicron</name>
    <dbReference type="NCBI Taxonomy" id="818"/>
    <lineage>
        <taxon>Bacteria</taxon>
        <taxon>Pseudomonadati</taxon>
        <taxon>Bacteroidota</taxon>
        <taxon>Bacteroidia</taxon>
        <taxon>Bacteroidales</taxon>
        <taxon>Bacteroidaceae</taxon>
        <taxon>Bacteroides</taxon>
    </lineage>
</organism>
<dbReference type="PANTHER" id="PTHR32305">
    <property type="match status" value="1"/>
</dbReference>
<accession>A0A7J5JVA3</accession>
<comment type="caution">
    <text evidence="1">The sequence shown here is derived from an EMBL/GenBank/DDBJ whole genome shotgun (WGS) entry which is preliminary data.</text>
</comment>
<dbReference type="Gene3D" id="2.180.10.10">
    <property type="entry name" value="RHS repeat-associated core"/>
    <property type="match status" value="1"/>
</dbReference>